<organism evidence="13 14">
    <name type="scientific">Russula ochroleuca</name>
    <dbReference type="NCBI Taxonomy" id="152965"/>
    <lineage>
        <taxon>Eukaryota</taxon>
        <taxon>Fungi</taxon>
        <taxon>Dikarya</taxon>
        <taxon>Basidiomycota</taxon>
        <taxon>Agaricomycotina</taxon>
        <taxon>Agaricomycetes</taxon>
        <taxon>Russulales</taxon>
        <taxon>Russulaceae</taxon>
        <taxon>Russula</taxon>
    </lineage>
</organism>
<feature type="region of interest" description="Disordered" evidence="11">
    <location>
        <begin position="253"/>
        <end position="277"/>
    </location>
</feature>
<keyword evidence="9" id="KW-0175">Coiled coil</keyword>
<dbReference type="Pfam" id="PF18826">
    <property type="entry name" value="bVLRF1"/>
    <property type="match status" value="1"/>
</dbReference>
<keyword evidence="5" id="KW-0677">Repeat</keyword>
<dbReference type="GO" id="GO:0036503">
    <property type="term" value="P:ERAD pathway"/>
    <property type="evidence" value="ECO:0007669"/>
    <property type="project" value="TreeGrafter"/>
</dbReference>
<evidence type="ECO:0000256" key="8">
    <source>
        <dbReference type="ARBA" id="ARBA00023043"/>
    </source>
</evidence>
<keyword evidence="3 10" id="KW-0963">Cytoplasm</keyword>
<feature type="domain" description="VLRF1" evidence="12">
    <location>
        <begin position="194"/>
        <end position="359"/>
    </location>
</feature>
<sequence>MSSTLHAFALPAELLQNLTLRSRLAQQTAAEPNHAEQQQDLSSQTAATQGSRACNVCLGATFVDVEEQRVHFRSDWHRYNVKIRLRGGKPTSEVDFAKLVDSLEDSISGSASDSDGANSDESDTVGNLLQRAKISSRPASPSDLNPVTPQTPLAWFHSPPATQIGLYKALFPLKSDPASYVDELNVMQTSGGPEGRKWAMFMTAGGHFAGVVARVSKPEVEEEISKTAKQKRLKRPVPDTEVLLHKTFHRYTTRRKQGGSQSVNDNAKGPAKSAGAQLRRYGEQALRDDIRNLLSDWADEIHQCERIWIRASASNRRIFLDYDDAVIAKGDERLRTFPFPTRRPTQSELERCLLELTRVKTSHLTEEALREQDEAYLASLPKPKPKPQVQISAPVTTKTKEPKLSKEEELLRDKWTRLLDMVIHGRLDALKDFWEREGKGLGGIDARIPSWTGINVVTLLQYATQAGQEDITDWLLNVGRADPTIVVPSEAAMTGQDPLDGDLETIKATRGSHRTAYDLATSRAVRDVFRRNAGAHPEWWDWLGAGHVPSVLSQEMEEEREEKKKVRRKGLKEKIKERESREKERASQVEVVDVPVLEAPTLPGPNSGPRRLGGASGSADAVAGLTPEMRAKVERERRARAAEARLKMLSGR</sequence>
<keyword evidence="7 10" id="KW-0378">Hydrolase</keyword>
<dbReference type="PANTHER" id="PTHR16036">
    <property type="entry name" value="ANKYRIN REPEAT AND ZINC FINGER DOMAIN-CONTAINING PROTEIN 1"/>
    <property type="match status" value="1"/>
</dbReference>
<evidence type="ECO:0000313" key="13">
    <source>
        <dbReference type="EMBL" id="KAF8479762.1"/>
    </source>
</evidence>
<keyword evidence="4 10" id="KW-0540">Nuclease</keyword>
<evidence type="ECO:0000256" key="9">
    <source>
        <dbReference type="ARBA" id="ARBA00023054"/>
    </source>
</evidence>
<dbReference type="GO" id="GO:0005737">
    <property type="term" value="C:cytoplasm"/>
    <property type="evidence" value="ECO:0007669"/>
    <property type="project" value="UniProtKB-SubCell"/>
</dbReference>
<reference evidence="13" key="2">
    <citation type="journal article" date="2020" name="Nat. Commun.">
        <title>Large-scale genome sequencing of mycorrhizal fungi provides insights into the early evolution of symbiotic traits.</title>
        <authorList>
            <person name="Miyauchi S."/>
            <person name="Kiss E."/>
            <person name="Kuo A."/>
            <person name="Drula E."/>
            <person name="Kohler A."/>
            <person name="Sanchez-Garcia M."/>
            <person name="Morin E."/>
            <person name="Andreopoulos B."/>
            <person name="Barry K.W."/>
            <person name="Bonito G."/>
            <person name="Buee M."/>
            <person name="Carver A."/>
            <person name="Chen C."/>
            <person name="Cichocki N."/>
            <person name="Clum A."/>
            <person name="Culley D."/>
            <person name="Crous P.W."/>
            <person name="Fauchery L."/>
            <person name="Girlanda M."/>
            <person name="Hayes R.D."/>
            <person name="Keri Z."/>
            <person name="LaButti K."/>
            <person name="Lipzen A."/>
            <person name="Lombard V."/>
            <person name="Magnuson J."/>
            <person name="Maillard F."/>
            <person name="Murat C."/>
            <person name="Nolan M."/>
            <person name="Ohm R.A."/>
            <person name="Pangilinan J."/>
            <person name="Pereira M.F."/>
            <person name="Perotto S."/>
            <person name="Peter M."/>
            <person name="Pfister S."/>
            <person name="Riley R."/>
            <person name="Sitrit Y."/>
            <person name="Stielow J.B."/>
            <person name="Szollosi G."/>
            <person name="Zifcakova L."/>
            <person name="Stursova M."/>
            <person name="Spatafora J.W."/>
            <person name="Tedersoo L."/>
            <person name="Vaario L.M."/>
            <person name="Yamada A."/>
            <person name="Yan M."/>
            <person name="Wang P."/>
            <person name="Xu J."/>
            <person name="Bruns T."/>
            <person name="Baldrian P."/>
            <person name="Vilgalys R."/>
            <person name="Dunand C."/>
            <person name="Henrissat B."/>
            <person name="Grigoriev I.V."/>
            <person name="Hibbett D."/>
            <person name="Nagy L.G."/>
            <person name="Martin F.M."/>
        </authorList>
    </citation>
    <scope>NUCLEOTIDE SEQUENCE</scope>
    <source>
        <strain evidence="13">Prilba</strain>
    </source>
</reference>
<reference evidence="13" key="1">
    <citation type="submission" date="2019-10" db="EMBL/GenBank/DDBJ databases">
        <authorList>
            <consortium name="DOE Joint Genome Institute"/>
            <person name="Kuo A."/>
            <person name="Miyauchi S."/>
            <person name="Kiss E."/>
            <person name="Drula E."/>
            <person name="Kohler A."/>
            <person name="Sanchez-Garcia M."/>
            <person name="Andreopoulos B."/>
            <person name="Barry K.W."/>
            <person name="Bonito G."/>
            <person name="Buee M."/>
            <person name="Carver A."/>
            <person name="Chen C."/>
            <person name="Cichocki N."/>
            <person name="Clum A."/>
            <person name="Culley D."/>
            <person name="Crous P.W."/>
            <person name="Fauchery L."/>
            <person name="Girlanda M."/>
            <person name="Hayes R."/>
            <person name="Keri Z."/>
            <person name="LaButti K."/>
            <person name="Lipzen A."/>
            <person name="Lombard V."/>
            <person name="Magnuson J."/>
            <person name="Maillard F."/>
            <person name="Morin E."/>
            <person name="Murat C."/>
            <person name="Nolan M."/>
            <person name="Ohm R."/>
            <person name="Pangilinan J."/>
            <person name="Pereira M."/>
            <person name="Perotto S."/>
            <person name="Peter M."/>
            <person name="Riley R."/>
            <person name="Sitrit Y."/>
            <person name="Stielow B."/>
            <person name="Szollosi G."/>
            <person name="Zifcakova L."/>
            <person name="Stursova M."/>
            <person name="Spatafora J.W."/>
            <person name="Tedersoo L."/>
            <person name="Vaario L.-M."/>
            <person name="Yamada A."/>
            <person name="Yan M."/>
            <person name="Wang P."/>
            <person name="Xu J."/>
            <person name="Bruns T."/>
            <person name="Baldrian P."/>
            <person name="Vilgalys R."/>
            <person name="Henrissat B."/>
            <person name="Grigoriev I.V."/>
            <person name="Hibbett D."/>
            <person name="Nagy L.G."/>
            <person name="Martin F.M."/>
        </authorList>
    </citation>
    <scope>NUCLEOTIDE SEQUENCE</scope>
    <source>
        <strain evidence="13">Prilba</strain>
    </source>
</reference>
<dbReference type="Proteomes" id="UP000759537">
    <property type="component" value="Unassembled WGS sequence"/>
</dbReference>
<comment type="similarity">
    <text evidence="2 10">Belongs to the ANKZF1/VMS1 family.</text>
</comment>
<evidence type="ECO:0000256" key="1">
    <source>
        <dbReference type="ARBA" id="ARBA00004496"/>
    </source>
</evidence>
<keyword evidence="6 10" id="KW-0255">Endonuclease</keyword>
<dbReference type="EMBL" id="WHVB01000009">
    <property type="protein sequence ID" value="KAF8479762.1"/>
    <property type="molecule type" value="Genomic_DNA"/>
</dbReference>
<keyword evidence="8" id="KW-0040">ANK repeat</keyword>
<feature type="active site" evidence="10">
    <location>
        <position position="261"/>
    </location>
</feature>
<name>A0A9P5T8Z0_9AGAM</name>
<evidence type="ECO:0000259" key="12">
    <source>
        <dbReference type="PROSITE" id="PS52044"/>
    </source>
</evidence>
<keyword evidence="14" id="KW-1185">Reference proteome</keyword>
<evidence type="ECO:0000256" key="2">
    <source>
        <dbReference type="ARBA" id="ARBA00009262"/>
    </source>
</evidence>
<evidence type="ECO:0000256" key="4">
    <source>
        <dbReference type="ARBA" id="ARBA00022722"/>
    </source>
</evidence>
<evidence type="ECO:0000256" key="7">
    <source>
        <dbReference type="ARBA" id="ARBA00022801"/>
    </source>
</evidence>
<dbReference type="PANTHER" id="PTHR16036:SF2">
    <property type="entry name" value="TRNA ENDONUCLEASE ANKZF1"/>
    <property type="match status" value="1"/>
</dbReference>
<proteinExistence type="inferred from homology"/>
<dbReference type="InterPro" id="IPR047139">
    <property type="entry name" value="ANKZ1/VMS1"/>
</dbReference>
<feature type="region of interest" description="Disordered" evidence="11">
    <location>
        <begin position="377"/>
        <end position="404"/>
    </location>
</feature>
<dbReference type="AlphaFoldDB" id="A0A9P5T8Z0"/>
<evidence type="ECO:0000256" key="3">
    <source>
        <dbReference type="ARBA" id="ARBA00022490"/>
    </source>
</evidence>
<feature type="region of interest" description="Disordered" evidence="11">
    <location>
        <begin position="554"/>
        <end position="635"/>
    </location>
</feature>
<evidence type="ECO:0000256" key="11">
    <source>
        <dbReference type="SAM" id="MobiDB-lite"/>
    </source>
</evidence>
<dbReference type="GO" id="GO:0004519">
    <property type="term" value="F:endonuclease activity"/>
    <property type="evidence" value="ECO:0007669"/>
    <property type="project" value="UniProtKB-KW"/>
</dbReference>
<evidence type="ECO:0000256" key="5">
    <source>
        <dbReference type="ARBA" id="ARBA00022737"/>
    </source>
</evidence>
<accession>A0A9P5T8Z0</accession>
<dbReference type="OrthoDB" id="429841at2759"/>
<comment type="domain">
    <text evidence="10">The VLRF1 domain mediates binding to the 60S ribosomal subunit.</text>
</comment>
<evidence type="ECO:0000256" key="6">
    <source>
        <dbReference type="ARBA" id="ARBA00022759"/>
    </source>
</evidence>
<comment type="caution">
    <text evidence="13">The sequence shown here is derived from an EMBL/GenBank/DDBJ whole genome shotgun (WGS) entry which is preliminary data.</text>
</comment>
<gene>
    <name evidence="13" type="ORF">DFH94DRAFT_745778</name>
</gene>
<dbReference type="GO" id="GO:0016787">
    <property type="term" value="F:hydrolase activity"/>
    <property type="evidence" value="ECO:0007669"/>
    <property type="project" value="UniProtKB-KW"/>
</dbReference>
<protein>
    <recommendedName>
        <fullName evidence="12">VLRF1 domain-containing protein</fullName>
    </recommendedName>
</protein>
<evidence type="ECO:0000313" key="14">
    <source>
        <dbReference type="Proteomes" id="UP000759537"/>
    </source>
</evidence>
<feature type="compositionally biased region" description="Basic and acidic residues" evidence="11">
    <location>
        <begin position="572"/>
        <end position="587"/>
    </location>
</feature>
<dbReference type="PROSITE" id="PS52044">
    <property type="entry name" value="VLRF1"/>
    <property type="match status" value="1"/>
</dbReference>
<comment type="subcellular location">
    <subcellularLocation>
        <location evidence="1">Cytoplasm</location>
    </subcellularLocation>
</comment>
<evidence type="ECO:0000256" key="10">
    <source>
        <dbReference type="PROSITE-ProRule" id="PRU01389"/>
    </source>
</evidence>
<dbReference type="InterPro" id="IPR041175">
    <property type="entry name" value="VLRF1/Vms1"/>
</dbReference>